<dbReference type="GO" id="GO:0046982">
    <property type="term" value="F:protein heterodimerization activity"/>
    <property type="evidence" value="ECO:0007669"/>
    <property type="project" value="InterPro"/>
</dbReference>
<dbReference type="Pfam" id="PF00808">
    <property type="entry name" value="CBFD_NFYB_HMF"/>
    <property type="match status" value="1"/>
</dbReference>
<dbReference type="PANTHER" id="PTHR46138">
    <property type="entry name" value="PROTEIN DR1"/>
    <property type="match status" value="1"/>
</dbReference>
<evidence type="ECO:0000313" key="6">
    <source>
        <dbReference type="Proteomes" id="UP000008983"/>
    </source>
</evidence>
<dbReference type="EMBL" id="GL983887">
    <property type="protein sequence ID" value="EGR31305.1"/>
    <property type="molecule type" value="Genomic_DNA"/>
</dbReference>
<dbReference type="InterPro" id="IPR009072">
    <property type="entry name" value="Histone-fold"/>
</dbReference>
<accession>G0QU01</accession>
<dbReference type="Proteomes" id="UP000008983">
    <property type="component" value="Unassembled WGS sequence"/>
</dbReference>
<evidence type="ECO:0000259" key="4">
    <source>
        <dbReference type="Pfam" id="PF00808"/>
    </source>
</evidence>
<feature type="compositionally biased region" description="Acidic residues" evidence="3">
    <location>
        <begin position="175"/>
        <end position="186"/>
    </location>
</feature>
<dbReference type="eggNOG" id="ENOG502STWF">
    <property type="taxonomic scope" value="Eukaryota"/>
</dbReference>
<keyword evidence="6" id="KW-1185">Reference proteome</keyword>
<dbReference type="STRING" id="857967.G0QU01"/>
<evidence type="ECO:0000313" key="5">
    <source>
        <dbReference type="EMBL" id="EGR31305.1"/>
    </source>
</evidence>
<comment type="subcellular location">
    <subcellularLocation>
        <location evidence="1">Nucleus</location>
    </subcellularLocation>
</comment>
<feature type="region of interest" description="Disordered" evidence="3">
    <location>
        <begin position="159"/>
        <end position="186"/>
    </location>
</feature>
<organism evidence="5 6">
    <name type="scientific">Ichthyophthirius multifiliis</name>
    <name type="common">White spot disease agent</name>
    <name type="synonym">Ich</name>
    <dbReference type="NCBI Taxonomy" id="5932"/>
    <lineage>
        <taxon>Eukaryota</taxon>
        <taxon>Sar</taxon>
        <taxon>Alveolata</taxon>
        <taxon>Ciliophora</taxon>
        <taxon>Intramacronucleata</taxon>
        <taxon>Oligohymenophorea</taxon>
        <taxon>Hymenostomatida</taxon>
        <taxon>Ophryoglenina</taxon>
        <taxon>Ichthyophthirius</taxon>
    </lineage>
</organism>
<dbReference type="InterPro" id="IPR003958">
    <property type="entry name" value="CBFA_NFYB_domain"/>
</dbReference>
<dbReference type="OrthoDB" id="308045at2759"/>
<dbReference type="GO" id="GO:0051123">
    <property type="term" value="P:RNA polymerase II preinitiation complex assembly"/>
    <property type="evidence" value="ECO:0007669"/>
    <property type="project" value="TreeGrafter"/>
</dbReference>
<reference evidence="5 6" key="1">
    <citation type="submission" date="2011-07" db="EMBL/GenBank/DDBJ databases">
        <authorList>
            <person name="Coyne R."/>
            <person name="Brami D."/>
            <person name="Johnson J."/>
            <person name="Hostetler J."/>
            <person name="Hannick L."/>
            <person name="Clark T."/>
            <person name="Cassidy-Hanley D."/>
            <person name="Inman J."/>
        </authorList>
    </citation>
    <scope>NUCLEOTIDE SEQUENCE [LARGE SCALE GENOMIC DNA]</scope>
    <source>
        <strain evidence="5 6">G5</strain>
    </source>
</reference>
<dbReference type="GO" id="GO:0017054">
    <property type="term" value="C:negative cofactor 2 complex"/>
    <property type="evidence" value="ECO:0007669"/>
    <property type="project" value="InterPro"/>
</dbReference>
<dbReference type="Gene3D" id="1.10.20.10">
    <property type="entry name" value="Histone, subunit A"/>
    <property type="match status" value="1"/>
</dbReference>
<sequence length="186" mass="21928">MEGDENLPRATINAFVRENLKGLKCSNEFINYIIKLSKDYIYHISDDANRICLQEGKKTISPEYIYKSLRKNQLDYQIPEIDEIKKKIIEENLRVQEQNELLKDPDYLRELSIKQELIFEQSRLMNTAELKGLDKLENTQHNFESMELSNILLVNQKQNGSASKSLKHKQQNNDNIEEEDDDDYEN</sequence>
<dbReference type="InParanoid" id="G0QU01"/>
<keyword evidence="2" id="KW-0539">Nucleus</keyword>
<dbReference type="InterPro" id="IPR042225">
    <property type="entry name" value="Ncb2"/>
</dbReference>
<dbReference type="GO" id="GO:0016251">
    <property type="term" value="F:RNA polymerase II general transcription initiation factor activity"/>
    <property type="evidence" value="ECO:0007669"/>
    <property type="project" value="TreeGrafter"/>
</dbReference>
<feature type="domain" description="Transcription factor CBF/NF-Y/archaeal histone" evidence="4">
    <location>
        <begin position="7"/>
        <end position="67"/>
    </location>
</feature>
<dbReference type="AlphaFoldDB" id="G0QU01"/>
<dbReference type="SUPFAM" id="SSF47113">
    <property type="entry name" value="Histone-fold"/>
    <property type="match status" value="1"/>
</dbReference>
<dbReference type="RefSeq" id="XP_004034791.1">
    <property type="nucleotide sequence ID" value="XM_004034743.1"/>
</dbReference>
<evidence type="ECO:0000256" key="3">
    <source>
        <dbReference type="SAM" id="MobiDB-lite"/>
    </source>
</evidence>
<name>G0QU01_ICHMU</name>
<gene>
    <name evidence="5" type="ORF">IMG5_113420</name>
</gene>
<dbReference type="PANTHER" id="PTHR46138:SF1">
    <property type="entry name" value="PROTEIN DR1"/>
    <property type="match status" value="1"/>
</dbReference>
<dbReference type="GeneID" id="14907444"/>
<dbReference type="GO" id="GO:0000122">
    <property type="term" value="P:negative regulation of transcription by RNA polymerase II"/>
    <property type="evidence" value="ECO:0007669"/>
    <property type="project" value="InterPro"/>
</dbReference>
<protein>
    <recommendedName>
        <fullName evidence="4">Transcription factor CBF/NF-Y/archaeal histone domain-containing protein</fullName>
    </recommendedName>
</protein>
<evidence type="ECO:0000256" key="2">
    <source>
        <dbReference type="ARBA" id="ARBA00023242"/>
    </source>
</evidence>
<dbReference type="OMA" id="NDICGRE"/>
<dbReference type="GO" id="GO:0017025">
    <property type="term" value="F:TBP-class protein binding"/>
    <property type="evidence" value="ECO:0007669"/>
    <property type="project" value="TreeGrafter"/>
</dbReference>
<proteinExistence type="predicted"/>
<evidence type="ECO:0000256" key="1">
    <source>
        <dbReference type="ARBA" id="ARBA00004123"/>
    </source>
</evidence>